<dbReference type="SUPFAM" id="SSF56534">
    <property type="entry name" value="Aromatic aminoacid monoxygenases, catalytic and oligomerization domains"/>
    <property type="match status" value="1"/>
</dbReference>
<dbReference type="AlphaFoldDB" id="A0A8C4Q0Y5"/>
<dbReference type="InterPro" id="IPR001273">
    <property type="entry name" value="ArAA_hydroxylase"/>
</dbReference>
<evidence type="ECO:0000259" key="9">
    <source>
        <dbReference type="PROSITE" id="PS51410"/>
    </source>
</evidence>
<dbReference type="Ensembl" id="ENSEBUT00000008850.1">
    <property type="protein sequence ID" value="ENSEBUP00000008350.1"/>
    <property type="gene ID" value="ENSEBUG00000005409.1"/>
</dbReference>
<name>A0A8C4Q0Y5_EPTBU</name>
<evidence type="ECO:0000256" key="3">
    <source>
        <dbReference type="ARBA" id="ARBA00022723"/>
    </source>
</evidence>
<keyword evidence="3 7" id="KW-0479">Metal-binding</keyword>
<reference evidence="10" key="2">
    <citation type="submission" date="2025-09" db="UniProtKB">
        <authorList>
            <consortium name="Ensembl"/>
        </authorList>
    </citation>
    <scope>IDENTIFICATION</scope>
</reference>
<dbReference type="InterPro" id="IPR019774">
    <property type="entry name" value="Aromatic-AA_hydroxylase_C"/>
</dbReference>
<dbReference type="GO" id="GO:0009072">
    <property type="term" value="P:aromatic amino acid metabolic process"/>
    <property type="evidence" value="ECO:0007669"/>
    <property type="project" value="InterPro"/>
</dbReference>
<sequence length="585" mass="65248">MEQLKTKKQTNKGISKPGGTETRKGEQEKMGQQIMGQNGTKYEEAVSAQEHVKKNNPEELVAPQITNRFTMCKEEVITVREPTADYLMKRQIEGEVGVQVSREAWGKEAEIQVNVEVHGINEDIAAPTAWFCCSFSHLQLPFDAHSPALESGKAGILETPLQSTVDRQCQADKQHASGKDSLSLQYLLEVLGLHENESMVQPFHFRLCAGGSQLMLMSMEAMEDPEDESFAKIGEASIFSQREHETLASKSFTQDCSVDCPPACFPMKITDLDVLLRDRVLDQPTCNIRSCCLRRTEYFAKVAEAHNYWNPVTELQYTPGEVCVWTRTFLAARSSVSRTQPEFQRVFSVLAEQTPFILEQVPQVGCVSTFLAGVTGFTLHPICSALNPRDFLAALAFRVFPCPLHIHCDSCSSDAHQRDICHEFLWRVPLLVDPAFAQFAQDLGLASFGGSVSTVQCLTKCFNIAVYYALGAEIVGLYISGDGLHVSAEEMLKDGQNEFDFEVLCQERLASKASTNTKRFYDILSELSRVAHHVCGPLHLRFDPYTHCIEVLEDVASLSDAVQDLQDHMLIISTALQHLTPTIKL</sequence>
<dbReference type="PROSITE" id="PS51410">
    <property type="entry name" value="BH4_AAA_HYDROXYL_2"/>
    <property type="match status" value="1"/>
</dbReference>
<dbReference type="InterPro" id="IPR036951">
    <property type="entry name" value="ArAA_hydroxylase_sf"/>
</dbReference>
<evidence type="ECO:0000256" key="8">
    <source>
        <dbReference type="SAM" id="MobiDB-lite"/>
    </source>
</evidence>
<evidence type="ECO:0000256" key="5">
    <source>
        <dbReference type="ARBA" id="ARBA00023004"/>
    </source>
</evidence>
<dbReference type="GO" id="GO:0004510">
    <property type="term" value="F:tryptophan 5-monooxygenase activity"/>
    <property type="evidence" value="ECO:0007669"/>
    <property type="project" value="TreeGrafter"/>
</dbReference>
<protein>
    <recommendedName>
        <fullName evidence="9">Biopterin-dependent aromatic amino acid hydroxylase family profile domain-containing protein</fullName>
    </recommendedName>
</protein>
<dbReference type="PANTHER" id="PTHR11473:SF16">
    <property type="entry name" value="TRYPTOPHAN 5-HYDROXYLASE 2"/>
    <property type="match status" value="1"/>
</dbReference>
<accession>A0A8C4Q0Y5</accession>
<keyword evidence="11" id="KW-1185">Reference proteome</keyword>
<reference evidence="10" key="1">
    <citation type="submission" date="2025-08" db="UniProtKB">
        <authorList>
            <consortium name="Ensembl"/>
        </authorList>
    </citation>
    <scope>IDENTIFICATION</scope>
</reference>
<dbReference type="GO" id="GO:0043005">
    <property type="term" value="C:neuron projection"/>
    <property type="evidence" value="ECO:0007669"/>
    <property type="project" value="TreeGrafter"/>
</dbReference>
<organism evidence="10 11">
    <name type="scientific">Eptatretus burgeri</name>
    <name type="common">Inshore hagfish</name>
    <dbReference type="NCBI Taxonomy" id="7764"/>
    <lineage>
        <taxon>Eukaryota</taxon>
        <taxon>Metazoa</taxon>
        <taxon>Chordata</taxon>
        <taxon>Craniata</taxon>
        <taxon>Vertebrata</taxon>
        <taxon>Cyclostomata</taxon>
        <taxon>Myxini</taxon>
        <taxon>Myxiniformes</taxon>
        <taxon>Myxinidae</taxon>
        <taxon>Eptatretinae</taxon>
        <taxon>Eptatretus</taxon>
    </lineage>
</organism>
<dbReference type="Gene3D" id="1.10.800.10">
    <property type="entry name" value="Aromatic amino acid hydroxylase"/>
    <property type="match status" value="1"/>
</dbReference>
<evidence type="ECO:0000256" key="2">
    <source>
        <dbReference type="ARBA" id="ARBA00009712"/>
    </source>
</evidence>
<feature type="domain" description="Biopterin-dependent aromatic amino acid hydroxylase family profile" evidence="9">
    <location>
        <begin position="342"/>
        <end position="491"/>
    </location>
</feature>
<dbReference type="PANTHER" id="PTHR11473">
    <property type="entry name" value="AROMATIC AMINO ACID HYDROXYLASE"/>
    <property type="match status" value="1"/>
</dbReference>
<dbReference type="InterPro" id="IPR036329">
    <property type="entry name" value="Aro-AA_hydroxylase_C_sf"/>
</dbReference>
<evidence type="ECO:0000256" key="4">
    <source>
        <dbReference type="ARBA" id="ARBA00023002"/>
    </source>
</evidence>
<comment type="similarity">
    <text evidence="2">Belongs to the biopterin-dependent aromatic amino acid hydroxylase family.</text>
</comment>
<evidence type="ECO:0000313" key="10">
    <source>
        <dbReference type="Ensembl" id="ENSEBUP00000008350.1"/>
    </source>
</evidence>
<dbReference type="GeneTree" id="ENSGT00940000172286"/>
<evidence type="ECO:0000256" key="7">
    <source>
        <dbReference type="PIRSR" id="PIRSR601273-2"/>
    </source>
</evidence>
<dbReference type="PRINTS" id="PR00372">
    <property type="entry name" value="FYWHYDRXLASE"/>
</dbReference>
<feature type="compositionally biased region" description="Basic residues" evidence="8">
    <location>
        <begin position="1"/>
        <end position="10"/>
    </location>
</feature>
<keyword evidence="6" id="KW-0503">Monooxygenase</keyword>
<keyword evidence="4" id="KW-0560">Oxidoreductase</keyword>
<evidence type="ECO:0000256" key="6">
    <source>
        <dbReference type="ARBA" id="ARBA00023033"/>
    </source>
</evidence>
<proteinExistence type="inferred from homology"/>
<feature type="binding site" evidence="7">
    <location>
        <position position="422"/>
    </location>
    <ligand>
        <name>Fe cation</name>
        <dbReference type="ChEBI" id="CHEBI:24875"/>
    </ligand>
</feature>
<dbReference type="Proteomes" id="UP000694388">
    <property type="component" value="Unplaced"/>
</dbReference>
<dbReference type="Pfam" id="PF00351">
    <property type="entry name" value="Biopterin_H"/>
    <property type="match status" value="1"/>
</dbReference>
<feature type="region of interest" description="Disordered" evidence="8">
    <location>
        <begin position="1"/>
        <end position="35"/>
    </location>
</feature>
<evidence type="ECO:0000256" key="1">
    <source>
        <dbReference type="ARBA" id="ARBA00001954"/>
    </source>
</evidence>
<comment type="cofactor">
    <cofactor evidence="1 7">
        <name>Fe(2+)</name>
        <dbReference type="ChEBI" id="CHEBI:29033"/>
    </cofactor>
</comment>
<dbReference type="GO" id="GO:0005506">
    <property type="term" value="F:iron ion binding"/>
    <property type="evidence" value="ECO:0007669"/>
    <property type="project" value="InterPro"/>
</dbReference>
<evidence type="ECO:0000313" key="11">
    <source>
        <dbReference type="Proteomes" id="UP000694388"/>
    </source>
</evidence>
<keyword evidence="5 7" id="KW-0408">Iron</keyword>